<gene>
    <name evidence="12" type="ORF">LMG27198_25600</name>
</gene>
<evidence type="ECO:0000256" key="5">
    <source>
        <dbReference type="ARBA" id="ARBA00022723"/>
    </source>
</evidence>
<evidence type="ECO:0000256" key="9">
    <source>
        <dbReference type="ARBA" id="ARBA00048138"/>
    </source>
</evidence>
<evidence type="ECO:0000256" key="3">
    <source>
        <dbReference type="ARBA" id="ARBA00012640"/>
    </source>
</evidence>
<dbReference type="EC" id="3.1.3.3" evidence="3"/>
<evidence type="ECO:0000256" key="4">
    <source>
        <dbReference type="ARBA" id="ARBA00022605"/>
    </source>
</evidence>
<organism evidence="12 13">
    <name type="scientific">Methylocystis echinoides</name>
    <dbReference type="NCBI Taxonomy" id="29468"/>
    <lineage>
        <taxon>Bacteria</taxon>
        <taxon>Pseudomonadati</taxon>
        <taxon>Pseudomonadota</taxon>
        <taxon>Alphaproteobacteria</taxon>
        <taxon>Hyphomicrobiales</taxon>
        <taxon>Methylocystaceae</taxon>
        <taxon>Methylocystis</taxon>
    </lineage>
</organism>
<keyword evidence="13" id="KW-1185">Reference proteome</keyword>
<evidence type="ECO:0000256" key="7">
    <source>
        <dbReference type="ARBA" id="ARBA00022842"/>
    </source>
</evidence>
<evidence type="ECO:0000256" key="8">
    <source>
        <dbReference type="ARBA" id="ARBA00023299"/>
    </source>
</evidence>
<sequence>MTLQRPVFPLLAFIAATLMAAPLQAREALASWNDGPTRQAIVDFVARVTTTGGPDYVKPEERIAVFDNDGTLWTEQPAYTQLLFALDRVKALAPQHPEWRRKQPFKAALAGDVKALAAGGAKPLMELIATTHAGGGPEDFQALAAEWLAHAENPKFRARYDRLVYQPMLELLDYLRANGFKTYIVSGGGVEFLRAFAERAYGVPPEQIIGSSIVTKFVLVDGKPALRREAKIAFIDDKEGKPVAINAHIGRRPIAAFGNSDGDLEMLQWTTAGAGPRFGLIVHHDDAAREAAYDRASPVGRLARALDEAPQHGWVVVSMKKDWKVVFPETPKP</sequence>
<evidence type="ECO:0000256" key="1">
    <source>
        <dbReference type="ARBA" id="ARBA00001946"/>
    </source>
</evidence>
<comment type="catalytic activity">
    <reaction evidence="10">
        <text>O-phospho-D-serine + H2O = D-serine + phosphate</text>
        <dbReference type="Rhea" id="RHEA:24873"/>
        <dbReference type="ChEBI" id="CHEBI:15377"/>
        <dbReference type="ChEBI" id="CHEBI:35247"/>
        <dbReference type="ChEBI" id="CHEBI:43474"/>
        <dbReference type="ChEBI" id="CHEBI:58680"/>
        <dbReference type="EC" id="3.1.3.3"/>
    </reaction>
</comment>
<comment type="pathway">
    <text evidence="2">Amino-acid biosynthesis; L-serine biosynthesis; L-serine from 3-phospho-D-glycerate: step 3/3.</text>
</comment>
<evidence type="ECO:0000313" key="12">
    <source>
        <dbReference type="EMBL" id="GLI93568.1"/>
    </source>
</evidence>
<keyword evidence="11" id="KW-0732">Signal</keyword>
<keyword evidence="8" id="KW-0718">Serine biosynthesis</keyword>
<keyword evidence="5" id="KW-0479">Metal-binding</keyword>
<evidence type="ECO:0000256" key="2">
    <source>
        <dbReference type="ARBA" id="ARBA00005135"/>
    </source>
</evidence>
<dbReference type="AlphaFoldDB" id="A0A9W6GUX9"/>
<feature type="chain" id="PRO_5040823944" description="phosphoserine phosphatase" evidence="11">
    <location>
        <begin position="21"/>
        <end position="333"/>
    </location>
</feature>
<comment type="caution">
    <text evidence="12">The sequence shown here is derived from an EMBL/GenBank/DDBJ whole genome shotgun (WGS) entry which is preliminary data.</text>
</comment>
<feature type="signal peptide" evidence="11">
    <location>
        <begin position="1"/>
        <end position="20"/>
    </location>
</feature>
<dbReference type="InterPro" id="IPR036412">
    <property type="entry name" value="HAD-like_sf"/>
</dbReference>
<dbReference type="SUPFAM" id="SSF56784">
    <property type="entry name" value="HAD-like"/>
    <property type="match status" value="1"/>
</dbReference>
<dbReference type="GO" id="GO:0006564">
    <property type="term" value="P:L-serine biosynthetic process"/>
    <property type="evidence" value="ECO:0007669"/>
    <property type="project" value="UniProtKB-KW"/>
</dbReference>
<dbReference type="InterPro" id="IPR050582">
    <property type="entry name" value="HAD-like_SerB"/>
</dbReference>
<dbReference type="Gene3D" id="3.40.50.1000">
    <property type="entry name" value="HAD superfamily/HAD-like"/>
    <property type="match status" value="1"/>
</dbReference>
<name>A0A9W6GUX9_9HYPH</name>
<reference evidence="12" key="1">
    <citation type="journal article" date="2023" name="Int. J. Syst. Evol. Microbiol.">
        <title>Methylocystis iwaonis sp. nov., a type II methane-oxidizing bacterium from surface soil of a rice paddy field in Japan, and emended description of the genus Methylocystis (ex Whittenbury et al. 1970) Bowman et al. 1993.</title>
        <authorList>
            <person name="Kaise H."/>
            <person name="Sawadogo J.B."/>
            <person name="Alam M.S."/>
            <person name="Ueno C."/>
            <person name="Dianou D."/>
            <person name="Shinjo R."/>
            <person name="Asakawa S."/>
        </authorList>
    </citation>
    <scope>NUCLEOTIDE SEQUENCE</scope>
    <source>
        <strain evidence="12">LMG27198</strain>
    </source>
</reference>
<keyword evidence="6" id="KW-0378">Hydrolase</keyword>
<evidence type="ECO:0000256" key="11">
    <source>
        <dbReference type="SAM" id="SignalP"/>
    </source>
</evidence>
<comment type="catalytic activity">
    <reaction evidence="9">
        <text>O-phospho-L-serine + H2O = L-serine + phosphate</text>
        <dbReference type="Rhea" id="RHEA:21208"/>
        <dbReference type="ChEBI" id="CHEBI:15377"/>
        <dbReference type="ChEBI" id="CHEBI:33384"/>
        <dbReference type="ChEBI" id="CHEBI:43474"/>
        <dbReference type="ChEBI" id="CHEBI:57524"/>
        <dbReference type="EC" id="3.1.3.3"/>
    </reaction>
</comment>
<dbReference type="GO" id="GO:0000287">
    <property type="term" value="F:magnesium ion binding"/>
    <property type="evidence" value="ECO:0007669"/>
    <property type="project" value="TreeGrafter"/>
</dbReference>
<keyword evidence="4" id="KW-0028">Amino-acid biosynthesis</keyword>
<dbReference type="GO" id="GO:0005737">
    <property type="term" value="C:cytoplasm"/>
    <property type="evidence" value="ECO:0007669"/>
    <property type="project" value="TreeGrafter"/>
</dbReference>
<comment type="cofactor">
    <cofactor evidence="1">
        <name>Mg(2+)</name>
        <dbReference type="ChEBI" id="CHEBI:18420"/>
    </cofactor>
</comment>
<dbReference type="InterPro" id="IPR023214">
    <property type="entry name" value="HAD_sf"/>
</dbReference>
<evidence type="ECO:0000256" key="10">
    <source>
        <dbReference type="ARBA" id="ARBA00048523"/>
    </source>
</evidence>
<evidence type="ECO:0000313" key="13">
    <source>
        <dbReference type="Proteomes" id="UP001144323"/>
    </source>
</evidence>
<dbReference type="PANTHER" id="PTHR43344:SF2">
    <property type="entry name" value="PHOSPHOSERINE PHOSPHATASE"/>
    <property type="match status" value="1"/>
</dbReference>
<dbReference type="RefSeq" id="WP_432806784.1">
    <property type="nucleotide sequence ID" value="NZ_BSEC01000001.1"/>
</dbReference>
<keyword evidence="7" id="KW-0460">Magnesium</keyword>
<dbReference type="Pfam" id="PF12710">
    <property type="entry name" value="HAD"/>
    <property type="match status" value="1"/>
</dbReference>
<protein>
    <recommendedName>
        <fullName evidence="3">phosphoserine phosphatase</fullName>
        <ecNumber evidence="3">3.1.3.3</ecNumber>
    </recommendedName>
</protein>
<dbReference type="EMBL" id="BSEC01000001">
    <property type="protein sequence ID" value="GLI93568.1"/>
    <property type="molecule type" value="Genomic_DNA"/>
</dbReference>
<dbReference type="GO" id="GO:0036424">
    <property type="term" value="F:L-phosphoserine phosphatase activity"/>
    <property type="evidence" value="ECO:0007669"/>
    <property type="project" value="TreeGrafter"/>
</dbReference>
<accession>A0A9W6GUX9</accession>
<evidence type="ECO:0000256" key="6">
    <source>
        <dbReference type="ARBA" id="ARBA00022801"/>
    </source>
</evidence>
<proteinExistence type="predicted"/>
<dbReference type="PANTHER" id="PTHR43344">
    <property type="entry name" value="PHOSPHOSERINE PHOSPHATASE"/>
    <property type="match status" value="1"/>
</dbReference>
<dbReference type="Proteomes" id="UP001144323">
    <property type="component" value="Unassembled WGS sequence"/>
</dbReference>